<dbReference type="InterPro" id="IPR036047">
    <property type="entry name" value="F-box-like_dom_sf"/>
</dbReference>
<sequence>MCAAVSLLNLPNVALEKIFSFLSYDEIAKNRIVCRKFNQTCSQMLTRGFYQMEKRHSGIYKKLKSLLPRRESERRNHPLARHCDILSAVETRISMLNMTFIKYIETNKCCFIPGKILDEIDRILRLIESTGSAPRSHEFLQELRDISSMAMEHFDEHILPTFKSHIDSPPDVNFLVLPVGEQCSSRQPLLILNKLVTDEMRKIRRQNKSNKQTTVLMRQQIVKLFQKIKTQNSRIKAQTNKLKEQEKKIQEQTVKIQETEAVIGEMKRHMGEWEEKFSDLTADLVRAREELVAKSRLSPIPPSHPISTTVPTSRSYTGHILPRTGLPRTPTILLHHGDRKRKSPEGVETPPCKLPKNISKDICDKISKNITNNISKNVTGSMMKEKDLNAGKKQSSQPFSFLSSSLETLLKRPLTSITGRKRKIHNDIELK</sequence>
<evidence type="ECO:0000313" key="4">
    <source>
        <dbReference type="Proteomes" id="UP000192223"/>
    </source>
</evidence>
<dbReference type="AlphaFoldDB" id="A0A1W4XL34"/>
<dbReference type="InterPro" id="IPR001810">
    <property type="entry name" value="F-box_dom"/>
</dbReference>
<feature type="coiled-coil region" evidence="1">
    <location>
        <begin position="228"/>
        <end position="290"/>
    </location>
</feature>
<feature type="region of interest" description="Disordered" evidence="2">
    <location>
        <begin position="299"/>
        <end position="331"/>
    </location>
</feature>
<feature type="domain" description="F-box" evidence="3">
    <location>
        <begin position="4"/>
        <end position="52"/>
    </location>
</feature>
<protein>
    <submittedName>
        <fullName evidence="5">F-box only protein 28 isoform X5</fullName>
    </submittedName>
</protein>
<reference evidence="5" key="1">
    <citation type="submission" date="2025-08" db="UniProtKB">
        <authorList>
            <consortium name="RefSeq"/>
        </authorList>
    </citation>
    <scope>IDENTIFICATION</scope>
    <source>
        <tissue evidence="5">Entire body</tissue>
    </source>
</reference>
<gene>
    <name evidence="5" type="primary">LOC108742455</name>
</gene>
<accession>A0A1W4XL34</accession>
<dbReference type="RefSeq" id="XP_018333178.1">
    <property type="nucleotide sequence ID" value="XM_018477676.2"/>
</dbReference>
<dbReference type="Gene3D" id="1.20.1280.50">
    <property type="match status" value="1"/>
</dbReference>
<evidence type="ECO:0000313" key="5">
    <source>
        <dbReference type="RefSeq" id="XP_018333178.1"/>
    </source>
</evidence>
<dbReference type="PANTHER" id="PTHR13252:SF9">
    <property type="entry name" value="F-BOX ONLY PROTEIN 28"/>
    <property type="match status" value="1"/>
</dbReference>
<dbReference type="Pfam" id="PF00646">
    <property type="entry name" value="F-box"/>
    <property type="match status" value="1"/>
</dbReference>
<dbReference type="SUPFAM" id="SSF81383">
    <property type="entry name" value="F-box domain"/>
    <property type="match status" value="1"/>
</dbReference>
<keyword evidence="1" id="KW-0175">Coiled coil</keyword>
<dbReference type="OrthoDB" id="273123at2759"/>
<organism evidence="4 5">
    <name type="scientific">Agrilus planipennis</name>
    <name type="common">Emerald ash borer</name>
    <name type="synonym">Agrilus marcopoli</name>
    <dbReference type="NCBI Taxonomy" id="224129"/>
    <lineage>
        <taxon>Eukaryota</taxon>
        <taxon>Metazoa</taxon>
        <taxon>Ecdysozoa</taxon>
        <taxon>Arthropoda</taxon>
        <taxon>Hexapoda</taxon>
        <taxon>Insecta</taxon>
        <taxon>Pterygota</taxon>
        <taxon>Neoptera</taxon>
        <taxon>Endopterygota</taxon>
        <taxon>Coleoptera</taxon>
        <taxon>Polyphaga</taxon>
        <taxon>Elateriformia</taxon>
        <taxon>Buprestoidea</taxon>
        <taxon>Buprestidae</taxon>
        <taxon>Agrilinae</taxon>
        <taxon>Agrilus</taxon>
    </lineage>
</organism>
<name>A0A1W4XL34_AGRPL</name>
<dbReference type="GeneID" id="108742455"/>
<evidence type="ECO:0000259" key="3">
    <source>
        <dbReference type="PROSITE" id="PS50181"/>
    </source>
</evidence>
<keyword evidence="4" id="KW-1185">Reference proteome</keyword>
<dbReference type="PANTHER" id="PTHR13252">
    <property type="entry name" value="F-BOX ONLY PROTEIN 28"/>
    <property type="match status" value="1"/>
</dbReference>
<dbReference type="PROSITE" id="PS50181">
    <property type="entry name" value="FBOX"/>
    <property type="match status" value="1"/>
</dbReference>
<dbReference type="CDD" id="cd22100">
    <property type="entry name" value="F-box_FBXO28"/>
    <property type="match status" value="1"/>
</dbReference>
<evidence type="ECO:0000256" key="1">
    <source>
        <dbReference type="SAM" id="Coils"/>
    </source>
</evidence>
<dbReference type="InterPro" id="IPR039719">
    <property type="entry name" value="FBXO28"/>
</dbReference>
<dbReference type="Proteomes" id="UP000192223">
    <property type="component" value="Unplaced"/>
</dbReference>
<dbReference type="GO" id="GO:0000209">
    <property type="term" value="P:protein polyubiquitination"/>
    <property type="evidence" value="ECO:0007669"/>
    <property type="project" value="TreeGrafter"/>
</dbReference>
<proteinExistence type="predicted"/>
<evidence type="ECO:0000256" key="2">
    <source>
        <dbReference type="SAM" id="MobiDB-lite"/>
    </source>
</evidence>